<keyword evidence="1" id="KW-0378">Hydrolase</keyword>
<dbReference type="SFLD" id="SFLDS00003">
    <property type="entry name" value="Haloacid_Dehalogenase"/>
    <property type="match status" value="1"/>
</dbReference>
<dbReference type="InterPro" id="IPR036412">
    <property type="entry name" value="HAD-like_sf"/>
</dbReference>
<dbReference type="Proteomes" id="UP000265692">
    <property type="component" value="Unassembled WGS sequence"/>
</dbReference>
<dbReference type="EMBL" id="QWEI01000008">
    <property type="protein sequence ID" value="RHW34735.1"/>
    <property type="molecule type" value="Genomic_DNA"/>
</dbReference>
<accession>A0A396S5G9</accession>
<comment type="caution">
    <text evidence="1">The sequence shown here is derived from an EMBL/GenBank/DDBJ whole genome shotgun (WGS) entry which is preliminary data.</text>
</comment>
<dbReference type="Gene3D" id="1.10.150.240">
    <property type="entry name" value="Putative phosphatase, domain 2"/>
    <property type="match status" value="1"/>
</dbReference>
<protein>
    <submittedName>
        <fullName evidence="1">HAD family hydrolase</fullName>
    </submittedName>
</protein>
<dbReference type="InterPro" id="IPR041492">
    <property type="entry name" value="HAD_2"/>
</dbReference>
<dbReference type="NCBIfam" id="TIGR01549">
    <property type="entry name" value="HAD-SF-IA-v1"/>
    <property type="match status" value="1"/>
</dbReference>
<dbReference type="InterPro" id="IPR051828">
    <property type="entry name" value="HAD-like_hydrolase_domain"/>
</dbReference>
<dbReference type="Pfam" id="PF13419">
    <property type="entry name" value="HAD_2"/>
    <property type="match status" value="1"/>
</dbReference>
<dbReference type="RefSeq" id="WP_118877002.1">
    <property type="nucleotide sequence ID" value="NZ_QWEI01000008.1"/>
</dbReference>
<dbReference type="PRINTS" id="PR00413">
    <property type="entry name" value="HADHALOGNASE"/>
</dbReference>
<dbReference type="PANTHER" id="PTHR46191:SF2">
    <property type="entry name" value="HALOACID DEHALOGENASE-LIKE HYDROLASE DOMAIN-CONTAINING PROTEIN 3"/>
    <property type="match status" value="1"/>
</dbReference>
<proteinExistence type="predicted"/>
<name>A0A396S5G9_9BACL</name>
<dbReference type="InterPro" id="IPR006439">
    <property type="entry name" value="HAD-SF_hydro_IA"/>
</dbReference>
<organism evidence="1 2">
    <name type="scientific">Ureibacillus yapensis</name>
    <dbReference type="NCBI Taxonomy" id="2304605"/>
    <lineage>
        <taxon>Bacteria</taxon>
        <taxon>Bacillati</taxon>
        <taxon>Bacillota</taxon>
        <taxon>Bacilli</taxon>
        <taxon>Bacillales</taxon>
        <taxon>Caryophanaceae</taxon>
        <taxon>Ureibacillus</taxon>
    </lineage>
</organism>
<evidence type="ECO:0000313" key="1">
    <source>
        <dbReference type="EMBL" id="RHW34735.1"/>
    </source>
</evidence>
<dbReference type="AlphaFoldDB" id="A0A396S5G9"/>
<dbReference type="InterPro" id="IPR023214">
    <property type="entry name" value="HAD_sf"/>
</dbReference>
<keyword evidence="2" id="KW-1185">Reference proteome</keyword>
<dbReference type="Gene3D" id="3.40.50.1000">
    <property type="entry name" value="HAD superfamily/HAD-like"/>
    <property type="match status" value="1"/>
</dbReference>
<dbReference type="SUPFAM" id="SSF56784">
    <property type="entry name" value="HAD-like"/>
    <property type="match status" value="1"/>
</dbReference>
<dbReference type="GO" id="GO:0016787">
    <property type="term" value="F:hydrolase activity"/>
    <property type="evidence" value="ECO:0007669"/>
    <property type="project" value="UniProtKB-KW"/>
</dbReference>
<dbReference type="InterPro" id="IPR023198">
    <property type="entry name" value="PGP-like_dom2"/>
</dbReference>
<dbReference type="PANTHER" id="PTHR46191">
    <property type="match status" value="1"/>
</dbReference>
<dbReference type="SFLD" id="SFLDG01129">
    <property type="entry name" value="C1.5:_HAD__Beta-PGM__Phosphata"/>
    <property type="match status" value="1"/>
</dbReference>
<dbReference type="OrthoDB" id="2081981at2"/>
<sequence length="235" mass="28096">MTNKYIWFDIGYTLLYQQREQVYVQYLKEQKIEMPFEKIEEAYHYADKLFMREYPGVLGKQSSFFYHWYLGIVNHYLELAFDLESQNRFIQKGIQETKPYWLPFSFTKDVLHKLRQEGYRLGIISNWDESGRQLLDYHNLTDYFDNIIISCEVGVEKPSKAIFEKAFKQGNTTNEESIYIGDNYYDDVVGGGKVGLKTYLINRFRDQGIEEIQYPYIIESINELPSLLKEENVYF</sequence>
<gene>
    <name evidence="1" type="ORF">D1B33_13895</name>
</gene>
<evidence type="ECO:0000313" key="2">
    <source>
        <dbReference type="Proteomes" id="UP000265692"/>
    </source>
</evidence>
<reference evidence="1 2" key="1">
    <citation type="submission" date="2018-08" db="EMBL/GenBank/DDBJ databases">
        <title>Lysinibacillus sp. YLB-03 draft genome sequence.</title>
        <authorList>
            <person name="Yu L."/>
        </authorList>
    </citation>
    <scope>NUCLEOTIDE SEQUENCE [LARGE SCALE GENOMIC DNA]</scope>
    <source>
        <strain evidence="1 2">YLB-03</strain>
    </source>
</reference>